<dbReference type="Pfam" id="PF04260">
    <property type="entry name" value="DUF436"/>
    <property type="match status" value="1"/>
</dbReference>
<evidence type="ECO:0000256" key="1">
    <source>
        <dbReference type="HAMAP-Rule" id="MF_00800"/>
    </source>
</evidence>
<dbReference type="InterPro" id="IPR006340">
    <property type="entry name" value="DUF436"/>
</dbReference>
<dbReference type="AlphaFoldDB" id="A0A0R1EU14"/>
<dbReference type="EMBL" id="AZCN01000141">
    <property type="protein sequence ID" value="KRK12876.1"/>
    <property type="molecule type" value="Genomic_DNA"/>
</dbReference>
<reference evidence="2 3" key="1">
    <citation type="journal article" date="2015" name="Genome Announc.">
        <title>Expanding the biotechnology potential of lactobacilli through comparative genomics of 213 strains and associated genera.</title>
        <authorList>
            <person name="Sun Z."/>
            <person name="Harris H.M."/>
            <person name="McCann A."/>
            <person name="Guo C."/>
            <person name="Argimon S."/>
            <person name="Zhang W."/>
            <person name="Yang X."/>
            <person name="Jeffery I.B."/>
            <person name="Cooney J.C."/>
            <person name="Kagawa T.F."/>
            <person name="Liu W."/>
            <person name="Song Y."/>
            <person name="Salvetti E."/>
            <person name="Wrobel A."/>
            <person name="Rasinkangas P."/>
            <person name="Parkhill J."/>
            <person name="Rea M.C."/>
            <person name="O'Sullivan O."/>
            <person name="Ritari J."/>
            <person name="Douillard F.P."/>
            <person name="Paul Ross R."/>
            <person name="Yang R."/>
            <person name="Briner A.E."/>
            <person name="Felis G.E."/>
            <person name="de Vos W.M."/>
            <person name="Barrangou R."/>
            <person name="Klaenhammer T.R."/>
            <person name="Caufield P.W."/>
            <person name="Cui Y."/>
            <person name="Zhang H."/>
            <person name="O'Toole P.W."/>
        </authorList>
    </citation>
    <scope>NUCLEOTIDE SEQUENCE [LARGE SCALE GENOMIC DNA]</scope>
    <source>
        <strain evidence="2 3">DSM 20001</strain>
    </source>
</reference>
<dbReference type="Proteomes" id="UP000051181">
    <property type="component" value="Unassembled WGS sequence"/>
</dbReference>
<evidence type="ECO:0000313" key="2">
    <source>
        <dbReference type="EMBL" id="KRK12876.1"/>
    </source>
</evidence>
<dbReference type="eggNOG" id="COG4475">
    <property type="taxonomic scope" value="Bacteria"/>
</dbReference>
<organism evidence="2 3">
    <name type="scientific">Loigolactobacillus coryniformis subsp. coryniformis KCTC 3167 = DSM 20001</name>
    <dbReference type="NCBI Taxonomy" id="913848"/>
    <lineage>
        <taxon>Bacteria</taxon>
        <taxon>Bacillati</taxon>
        <taxon>Bacillota</taxon>
        <taxon>Bacilli</taxon>
        <taxon>Lactobacillales</taxon>
        <taxon>Lactobacillaceae</taxon>
        <taxon>Loigolactobacillus</taxon>
    </lineage>
</organism>
<dbReference type="Gene3D" id="3.40.50.10360">
    <property type="entry name" value="Hypothetical protein TT1679"/>
    <property type="match status" value="1"/>
</dbReference>
<accession>A0A0R1EU14</accession>
<name>A0A0R1EU14_9LACO</name>
<dbReference type="PATRIC" id="fig|913848.6.peg.486"/>
<dbReference type="NCBIfam" id="TIGR01440">
    <property type="entry name" value="TIGR01440 family protein"/>
    <property type="match status" value="1"/>
</dbReference>
<comment type="caution">
    <text evidence="2">The sequence shown here is derived from an EMBL/GenBank/DDBJ whole genome shotgun (WGS) entry which is preliminary data.</text>
</comment>
<dbReference type="HAMAP" id="MF_00800">
    <property type="entry name" value="UPF0340"/>
    <property type="match status" value="1"/>
</dbReference>
<comment type="similarity">
    <text evidence="1">Belongs to the UPF0340 family.</text>
</comment>
<sequence length="200" mass="21527">MSFVSGQIKGGKRMVDLTEIATQIKQGASELLAVAQLKAGDVFVVGCSTSEIQGEHIGQDSSREVGRVVVKTLQDLLVPRRIHLAVQGCEHLNRALAIERAVAEAHNWEIVSVVPALHAGGATQMAAFENFKDPVEIEHITAQAGMDIGDTAIGMHVKFVQIPVRTSIKTVGAAHTTYLRSRPKLIGGERAQYKVTSKVL</sequence>
<proteinExistence type="inferred from homology"/>
<gene>
    <name evidence="2" type="ORF">FD22_GL000475</name>
</gene>
<dbReference type="PIRSF" id="PIRSF007510">
    <property type="entry name" value="UCP007510"/>
    <property type="match status" value="1"/>
</dbReference>
<evidence type="ECO:0000313" key="3">
    <source>
        <dbReference type="Proteomes" id="UP000051181"/>
    </source>
</evidence>
<protein>
    <recommendedName>
        <fullName evidence="1">UPF0340 protein FD22_GL000475</fullName>
    </recommendedName>
</protein>
<dbReference type="SUPFAM" id="SSF110710">
    <property type="entry name" value="TTHA0583/YokD-like"/>
    <property type="match status" value="1"/>
</dbReference>
<dbReference type="InterPro" id="IPR028345">
    <property type="entry name" value="Antibiotic_NAT-like"/>
</dbReference>